<dbReference type="Proteomes" id="UP001500542">
    <property type="component" value="Unassembled WGS sequence"/>
</dbReference>
<organism evidence="1 2">
    <name type="scientific">Kribbella koreensis</name>
    <dbReference type="NCBI Taxonomy" id="57909"/>
    <lineage>
        <taxon>Bacteria</taxon>
        <taxon>Bacillati</taxon>
        <taxon>Actinomycetota</taxon>
        <taxon>Actinomycetes</taxon>
        <taxon>Propionibacteriales</taxon>
        <taxon>Kribbellaceae</taxon>
        <taxon>Kribbella</taxon>
    </lineage>
</organism>
<comment type="caution">
    <text evidence="1">The sequence shown here is derived from an EMBL/GenBank/DDBJ whole genome shotgun (WGS) entry which is preliminary data.</text>
</comment>
<sequence>MGVMLFVIVALAAGLEWSRRRQAGPQEAGAGRSGVQDRDLERLRAELRVLAGRES</sequence>
<gene>
    <name evidence="1" type="ORF">GCM10009554_36290</name>
</gene>
<evidence type="ECO:0000313" key="2">
    <source>
        <dbReference type="Proteomes" id="UP001500542"/>
    </source>
</evidence>
<protein>
    <submittedName>
        <fullName evidence="1">Uncharacterized protein</fullName>
    </submittedName>
</protein>
<accession>A0ABN1QIK8</accession>
<name>A0ABN1QIK8_9ACTN</name>
<dbReference type="RefSeq" id="WP_343970888.1">
    <property type="nucleotide sequence ID" value="NZ_BAAAHK010000007.1"/>
</dbReference>
<proteinExistence type="predicted"/>
<reference evidence="1 2" key="1">
    <citation type="journal article" date="2019" name="Int. J. Syst. Evol. Microbiol.">
        <title>The Global Catalogue of Microorganisms (GCM) 10K type strain sequencing project: providing services to taxonomists for standard genome sequencing and annotation.</title>
        <authorList>
            <consortium name="The Broad Institute Genomics Platform"/>
            <consortium name="The Broad Institute Genome Sequencing Center for Infectious Disease"/>
            <person name="Wu L."/>
            <person name="Ma J."/>
        </authorList>
    </citation>
    <scope>NUCLEOTIDE SEQUENCE [LARGE SCALE GENOMIC DNA]</scope>
    <source>
        <strain evidence="1 2">JCM 10977</strain>
    </source>
</reference>
<keyword evidence="2" id="KW-1185">Reference proteome</keyword>
<evidence type="ECO:0000313" key="1">
    <source>
        <dbReference type="EMBL" id="GAA0943175.1"/>
    </source>
</evidence>
<dbReference type="EMBL" id="BAAAHK010000007">
    <property type="protein sequence ID" value="GAA0943175.1"/>
    <property type="molecule type" value="Genomic_DNA"/>
</dbReference>